<dbReference type="Proteomes" id="UP000681720">
    <property type="component" value="Unassembled WGS sequence"/>
</dbReference>
<reference evidence="1" key="1">
    <citation type="submission" date="2021-02" db="EMBL/GenBank/DDBJ databases">
        <authorList>
            <person name="Nowell W R."/>
        </authorList>
    </citation>
    <scope>NUCLEOTIDE SEQUENCE</scope>
</reference>
<sequence>MTNTTEEEKNVETVTQQRTVLLDIPARLQWENGHGYCGETAIQSFGLYYGAWISQKLVRDINKGEYLLQKLSVDDYRDSTHTLTVLHFTYNEWNWENSVQPQFDDFCRWIKRSIIQGYPAMFAAYLLYLQDENYDHIMPAIGVRFQNEHEYDPEDGLLYYNLFHEKLIERTMSKDDLAATRKTCRKHCGEGGCIPLNIDYGIAVTGIVDENHVTLPVRLSVSAWNEPNLHPAYAETPIEMDGIVTIRDLVVDKPYVLLRYSSYEHVPTKGRISDFLSSNFDEKHTFVANEKTYIYEDPKKIHSTGSVYYRCVPLLEE</sequence>
<name>A0A815TC23_9BILA</name>
<dbReference type="OrthoDB" id="9983324at2759"/>
<evidence type="ECO:0008006" key="4">
    <source>
        <dbReference type="Google" id="ProtNLM"/>
    </source>
</evidence>
<evidence type="ECO:0000313" key="1">
    <source>
        <dbReference type="EMBL" id="CAF1501053.1"/>
    </source>
</evidence>
<proteinExistence type="predicted"/>
<dbReference type="EMBL" id="CAJNOW010006989">
    <property type="protein sequence ID" value="CAF1501053.1"/>
    <property type="molecule type" value="Genomic_DNA"/>
</dbReference>
<gene>
    <name evidence="2" type="ORF">GIL414_LOCUS15327</name>
    <name evidence="1" type="ORF">KQP761_LOCUS14623</name>
</gene>
<dbReference type="EMBL" id="CAJOBJ010006711">
    <property type="protein sequence ID" value="CAF4067696.1"/>
    <property type="molecule type" value="Genomic_DNA"/>
</dbReference>
<organism evidence="1 3">
    <name type="scientific">Rotaria magnacalcarata</name>
    <dbReference type="NCBI Taxonomy" id="392030"/>
    <lineage>
        <taxon>Eukaryota</taxon>
        <taxon>Metazoa</taxon>
        <taxon>Spiralia</taxon>
        <taxon>Gnathifera</taxon>
        <taxon>Rotifera</taxon>
        <taxon>Eurotatoria</taxon>
        <taxon>Bdelloidea</taxon>
        <taxon>Philodinida</taxon>
        <taxon>Philodinidae</taxon>
        <taxon>Rotaria</taxon>
    </lineage>
</organism>
<dbReference type="AlphaFoldDB" id="A0A815TC23"/>
<protein>
    <recommendedName>
        <fullName evidence="4">Peptidase C39-like domain-containing protein</fullName>
    </recommendedName>
</protein>
<evidence type="ECO:0000313" key="3">
    <source>
        <dbReference type="Proteomes" id="UP000663834"/>
    </source>
</evidence>
<dbReference type="Proteomes" id="UP000663834">
    <property type="component" value="Unassembled WGS sequence"/>
</dbReference>
<comment type="caution">
    <text evidence="1">The sequence shown here is derived from an EMBL/GenBank/DDBJ whole genome shotgun (WGS) entry which is preliminary data.</text>
</comment>
<accession>A0A815TC23</accession>
<evidence type="ECO:0000313" key="2">
    <source>
        <dbReference type="EMBL" id="CAF4067696.1"/>
    </source>
</evidence>